<gene>
    <name evidence="2" type="ORF">Pmani_039296</name>
</gene>
<dbReference type="Proteomes" id="UP001292094">
    <property type="component" value="Unassembled WGS sequence"/>
</dbReference>
<evidence type="ECO:0000313" key="3">
    <source>
        <dbReference type="Proteomes" id="UP001292094"/>
    </source>
</evidence>
<comment type="caution">
    <text evidence="2">The sequence shown here is derived from an EMBL/GenBank/DDBJ whole genome shotgun (WGS) entry which is preliminary data.</text>
</comment>
<keyword evidence="3" id="KW-1185">Reference proteome</keyword>
<evidence type="ECO:0000256" key="1">
    <source>
        <dbReference type="SAM" id="MobiDB-lite"/>
    </source>
</evidence>
<proteinExistence type="predicted"/>
<sequence>MRAALPRVGHGLVGTRHRNADPRSPSEYHTATRYPAYPSCCHIPNLAHTFCPALLYFTPRPCCPYSPALLYTLSLLSYLSMLSLLPCLFYTTTLLSCPSMLSLLSCSLHTSCFPAPSSHPSLLSYPLLSCLPPARPFHAVIIFLLPPLPCCPPIATTLLPLLPLPCYIPPTTPLTASRHAIGILT</sequence>
<dbReference type="EMBL" id="JAWZYT010006728">
    <property type="protein sequence ID" value="KAK4287638.1"/>
    <property type="molecule type" value="Genomic_DNA"/>
</dbReference>
<feature type="region of interest" description="Disordered" evidence="1">
    <location>
        <begin position="1"/>
        <end position="27"/>
    </location>
</feature>
<evidence type="ECO:0000313" key="2">
    <source>
        <dbReference type="EMBL" id="KAK4287638.1"/>
    </source>
</evidence>
<name>A0AAE1NCY7_9EUCA</name>
<dbReference type="AlphaFoldDB" id="A0AAE1NCY7"/>
<protein>
    <submittedName>
        <fullName evidence="2">Uncharacterized protein</fullName>
    </submittedName>
</protein>
<organism evidence="2 3">
    <name type="scientific">Petrolisthes manimaculis</name>
    <dbReference type="NCBI Taxonomy" id="1843537"/>
    <lineage>
        <taxon>Eukaryota</taxon>
        <taxon>Metazoa</taxon>
        <taxon>Ecdysozoa</taxon>
        <taxon>Arthropoda</taxon>
        <taxon>Crustacea</taxon>
        <taxon>Multicrustacea</taxon>
        <taxon>Malacostraca</taxon>
        <taxon>Eumalacostraca</taxon>
        <taxon>Eucarida</taxon>
        <taxon>Decapoda</taxon>
        <taxon>Pleocyemata</taxon>
        <taxon>Anomura</taxon>
        <taxon>Galatheoidea</taxon>
        <taxon>Porcellanidae</taxon>
        <taxon>Petrolisthes</taxon>
    </lineage>
</organism>
<accession>A0AAE1NCY7</accession>
<reference evidence="2" key="1">
    <citation type="submission" date="2023-11" db="EMBL/GenBank/DDBJ databases">
        <title>Genome assemblies of two species of porcelain crab, Petrolisthes cinctipes and Petrolisthes manimaculis (Anomura: Porcellanidae).</title>
        <authorList>
            <person name="Angst P."/>
        </authorList>
    </citation>
    <scope>NUCLEOTIDE SEQUENCE</scope>
    <source>
        <strain evidence="2">PB745_02</strain>
        <tissue evidence="2">Gill</tissue>
    </source>
</reference>